<dbReference type="InterPro" id="IPR011528">
    <property type="entry name" value="NERD"/>
</dbReference>
<name>A0A1C6U9G2_9ACTN</name>
<gene>
    <name evidence="2" type="ORF">GA0070617_1534</name>
</gene>
<dbReference type="RefSeq" id="WP_091435236.1">
    <property type="nucleotide sequence ID" value="NZ_BMMJ01000001.1"/>
</dbReference>
<accession>A0A1C6U9G2</accession>
<dbReference type="SUPFAM" id="SSF52540">
    <property type="entry name" value="P-loop containing nucleoside triphosphate hydrolases"/>
    <property type="match status" value="1"/>
</dbReference>
<dbReference type="Pfam" id="PF08378">
    <property type="entry name" value="NERD"/>
    <property type="match status" value="1"/>
</dbReference>
<proteinExistence type="predicted"/>
<dbReference type="EMBL" id="FMIA01000002">
    <property type="protein sequence ID" value="SCL50604.1"/>
    <property type="molecule type" value="Genomic_DNA"/>
</dbReference>
<dbReference type="Proteomes" id="UP000198937">
    <property type="component" value="Unassembled WGS sequence"/>
</dbReference>
<protein>
    <submittedName>
        <fullName evidence="2">Nuclease-related domain-containing protein</fullName>
    </submittedName>
</protein>
<dbReference type="Gene3D" id="3.40.50.300">
    <property type="entry name" value="P-loop containing nucleotide triphosphate hydrolases"/>
    <property type="match status" value="1"/>
</dbReference>
<reference evidence="2 3" key="1">
    <citation type="submission" date="2016-06" db="EMBL/GenBank/DDBJ databases">
        <authorList>
            <person name="Kjaerup R.B."/>
            <person name="Dalgaard T.S."/>
            <person name="Juul-Madsen H.R."/>
        </authorList>
    </citation>
    <scope>NUCLEOTIDE SEQUENCE [LARGE SCALE GENOMIC DNA]</scope>
    <source>
        <strain evidence="2 3">DSM 45577</strain>
    </source>
</reference>
<evidence type="ECO:0000313" key="2">
    <source>
        <dbReference type="EMBL" id="SCL50604.1"/>
    </source>
</evidence>
<keyword evidence="3" id="KW-1185">Reference proteome</keyword>
<dbReference type="InterPro" id="IPR027417">
    <property type="entry name" value="P-loop_NTPase"/>
</dbReference>
<organism evidence="2 3">
    <name type="scientific">Micromonospora yangpuensis</name>
    <dbReference type="NCBI Taxonomy" id="683228"/>
    <lineage>
        <taxon>Bacteria</taxon>
        <taxon>Bacillati</taxon>
        <taxon>Actinomycetota</taxon>
        <taxon>Actinomycetes</taxon>
        <taxon>Micromonosporales</taxon>
        <taxon>Micromonosporaceae</taxon>
        <taxon>Micromonospora</taxon>
    </lineage>
</organism>
<dbReference type="PROSITE" id="PS00675">
    <property type="entry name" value="SIGMA54_INTERACT_1"/>
    <property type="match status" value="1"/>
</dbReference>
<evidence type="ECO:0000259" key="1">
    <source>
        <dbReference type="Pfam" id="PF08378"/>
    </source>
</evidence>
<sequence>MALGLAERRHAFVDAGAVGVRASSMTDWVARSALLMLDSRISSGGCHRRSVLSVPDVLSSCLFHAWWKLMVASIDIFWGDEPLERSEMQFLAALQADLDREGVSALVLANFYTGRGARQVDFLIVTDARVCHVELKGYRGILVGGTNGPWSTQDEDGSLRVIERQNPYMQAAACTFAISDDMHELVAAGLPGPVRGKFYKHIDTVVVVFPTLDPKSQVPSDYRVTTLGYPAFLQLLLSAGDPAPWTRRHWDEFVKARSLTNAKSSIVDAGLSSEDRASEVQGYLRRYRDFYSAGLPPLVPLSLLADGNDILHDEVVRLARDAGMVLLVGQSGSGKSHLARHSTLAMSDELVPVWVAVRSYDGRLSTLLNRSVARFSTKTFTQLEEAIRRTGRRLLIVLDGLNECPEAMREQFAGDVRALDLRLDPLVLVTSQSVPSPPLRAGATTVQTTVLSSDQRVALLTSYGAPTIEDKCEPFSTAYELAIAAECALEIDGAPTRAKLFAAFLRRRLQEGSAPAICRQALRRIASTMGHRLVVSLPVNDAVRVIERYLNDIGAPIGILDDVMRCSVLELSGGRVAFSHELLGRYLVAEELSIASAAATELAAQLSLPRNHDLAALAIELEDDLPRLTQLLDAMHDRRLYATALIGTAGELASRASAAAARRVTRTVVNDLDRTEYRFFGEDLQLEVVNGTELSPADIAVLGALGALAPRGLSLGLVVEIIDATDRACRRSVAVQQQREGTRPPPSIVVSCTLRGFGNHTKVPAAVVLDAVNQAGMDNWYRHSGGEDQVAVESLAEILAATTNQTYGRLLLLCHLLRSTNDPAAGALLPGFLRLCLTSEAYHIQLDGLDTVRRYSQTVEGGPIRDDIIGQLLEFEPKHIFISSQLVETMYSFGLIEDQSDHGFVSDAIQAIIQSPRTKASSNAAYGIYSSQFEDPIAAPYWAAIEELESSAKAQLLTIAAFADETSTFFMDTLLRDLIQLEDPSTLPAFERWATRLIVGPGVQETAANYRVGIKGWAQYVAEPPQLAEPKNDASRAWEILGEILFWTYRAETHRVDPTKSYAASWAKLRTEALPAAADALFWITGSDHYREPEELPLIKRMIETGRTDVRLICEWSLRHEDQLISLFPHPHAFFGRTDFIIQVLGEVGTAASAELLHPLVDDRQHGRAAIAAIRRLAT</sequence>
<feature type="domain" description="NERD" evidence="1">
    <location>
        <begin position="86"/>
        <end position="187"/>
    </location>
</feature>
<dbReference type="OrthoDB" id="4603958at2"/>
<dbReference type="InterPro" id="IPR025662">
    <property type="entry name" value="Sigma_54_int_dom_ATP-bd_1"/>
</dbReference>
<evidence type="ECO:0000313" key="3">
    <source>
        <dbReference type="Proteomes" id="UP000198937"/>
    </source>
</evidence>
<dbReference type="AlphaFoldDB" id="A0A1C6U9G2"/>